<organism evidence="1">
    <name type="scientific">Caudovirales sp. ctbaM10</name>
    <dbReference type="NCBI Taxonomy" id="2825767"/>
    <lineage>
        <taxon>Viruses</taxon>
        <taxon>Duplodnaviria</taxon>
        <taxon>Heunggongvirae</taxon>
        <taxon>Uroviricota</taxon>
        <taxon>Caudoviricetes</taxon>
    </lineage>
</organism>
<name>A0A8S5PDF8_9CAUD</name>
<reference evidence="1" key="1">
    <citation type="journal article" date="2021" name="Proc. Natl. Acad. Sci. U.S.A.">
        <title>A Catalog of Tens of Thousands of Viruses from Human Metagenomes Reveals Hidden Associations with Chronic Diseases.</title>
        <authorList>
            <person name="Tisza M.J."/>
            <person name="Buck C.B."/>
        </authorList>
    </citation>
    <scope>NUCLEOTIDE SEQUENCE</scope>
    <source>
        <strain evidence="1">CtbaM10</strain>
    </source>
</reference>
<accession>A0A8S5PDF8</accession>
<dbReference type="InterPro" id="IPR025586">
    <property type="entry name" value="PcfJ"/>
</dbReference>
<protein>
    <submittedName>
        <fullName evidence="1">PcfJ like protein</fullName>
    </submittedName>
</protein>
<sequence length="561" mass="64017">MKVLFSLSVKKLYDLVRRKQVNSWSPAVHYHVDCGQSFACLWPSVSSGMGKIVDPYISNEFYCPQCGELICTRGLDGDCVADASGNANVPLDIELSVIDRGTVLDIKFDYHTVYVDNDMQSIYPGYKPHLVDILRFDFKQGKVFLVQKKRTRADIVSEIEPNISCFYSKSLPLRWLVATPNCRLAEHKNELKTFAKVLKDAYFTKLSKKVGYRVKPIRQGVLLSSKYGALDNLLHNLIWKMQAPDAPALNDVLVKDYDTYFRPFGSDKVCTSSITELTSTGTPFIKALIQLYELPDKRWVRRLLSIRPFFYVKVIKTASKIFKSVDYQKSFTDLVAEEGGGTGYIQSWPIWNSEQALLMFTKFLSIMRHQYGERRTLLFIKNADSYSEIKDTSDMYLRLSRSKKKEVWARRIQIKDLHDEIVCLSKFEDAENLPVQQSLRHKKLADSVEGLTFNVIKSTHGIIRLGVQLNNCVGTYVDKVKAGTCAIVGVYKSDKPVACIEVNPSKDTDNFIEIHQAKLKNNRCVSDNHDVNYAVCQWVKKHKLQVPQFIRDIQFAKGGAM</sequence>
<dbReference type="Pfam" id="PF14284">
    <property type="entry name" value="PcfJ"/>
    <property type="match status" value="1"/>
</dbReference>
<proteinExistence type="predicted"/>
<evidence type="ECO:0000313" key="1">
    <source>
        <dbReference type="EMBL" id="DAE05207.1"/>
    </source>
</evidence>
<dbReference type="EMBL" id="BK015405">
    <property type="protein sequence ID" value="DAE05207.1"/>
    <property type="molecule type" value="Genomic_DNA"/>
</dbReference>